<dbReference type="InterPro" id="IPR011249">
    <property type="entry name" value="Metalloenz_LuxS/M16"/>
</dbReference>
<comment type="caution">
    <text evidence="9">The sequence shown here is derived from an EMBL/GenBank/DDBJ whole genome shotgun (WGS) entry which is preliminary data.</text>
</comment>
<dbReference type="SUPFAM" id="SSF63411">
    <property type="entry name" value="LuxS/MPP-like metallohydrolase"/>
    <property type="match status" value="4"/>
</dbReference>
<evidence type="ECO:0000256" key="4">
    <source>
        <dbReference type="ARBA" id="ARBA00022833"/>
    </source>
</evidence>
<evidence type="ECO:0000256" key="6">
    <source>
        <dbReference type="SAM" id="SignalP"/>
    </source>
</evidence>
<comment type="similarity">
    <text evidence="1">Belongs to the peptidase M16 family.</text>
</comment>
<dbReference type="Proteomes" id="UP000320160">
    <property type="component" value="Unassembled WGS sequence"/>
</dbReference>
<dbReference type="InterPro" id="IPR007863">
    <property type="entry name" value="Peptidase_M16_C"/>
</dbReference>
<proteinExistence type="inferred from homology"/>
<gene>
    <name evidence="9" type="ORF">FOM92_10465</name>
</gene>
<evidence type="ECO:0000256" key="5">
    <source>
        <dbReference type="ARBA" id="ARBA00023049"/>
    </source>
</evidence>
<dbReference type="Pfam" id="PF05193">
    <property type="entry name" value="Peptidase_M16_C"/>
    <property type="match status" value="2"/>
</dbReference>
<evidence type="ECO:0000259" key="8">
    <source>
        <dbReference type="Pfam" id="PF05193"/>
    </source>
</evidence>
<dbReference type="AlphaFoldDB" id="A0A553WA90"/>
<dbReference type="InterPro" id="IPR011765">
    <property type="entry name" value="Pept_M16_N"/>
</dbReference>
<feature type="domain" description="Peptidase M16 C-terminal" evidence="8">
    <location>
        <begin position="271"/>
        <end position="445"/>
    </location>
</feature>
<evidence type="ECO:0000259" key="7">
    <source>
        <dbReference type="Pfam" id="PF00675"/>
    </source>
</evidence>
<dbReference type="InterPro" id="IPR050626">
    <property type="entry name" value="Peptidase_M16"/>
</dbReference>
<keyword evidence="10" id="KW-1185">Reference proteome</keyword>
<dbReference type="Gene3D" id="3.30.830.10">
    <property type="entry name" value="Metalloenzyme, LuxS/M16 peptidase-like"/>
    <property type="match status" value="4"/>
</dbReference>
<keyword evidence="5" id="KW-0482">Metalloprotease</keyword>
<dbReference type="GO" id="GO:0006508">
    <property type="term" value="P:proteolysis"/>
    <property type="evidence" value="ECO:0007669"/>
    <property type="project" value="UniProtKB-KW"/>
</dbReference>
<keyword evidence="3" id="KW-0378">Hydrolase</keyword>
<dbReference type="GO" id="GO:0046872">
    <property type="term" value="F:metal ion binding"/>
    <property type="evidence" value="ECO:0007669"/>
    <property type="project" value="InterPro"/>
</dbReference>
<feature type="domain" description="Peptidase M16 N-terminal" evidence="7">
    <location>
        <begin position="557"/>
        <end position="675"/>
    </location>
</feature>
<feature type="chain" id="PRO_5022189949" evidence="6">
    <location>
        <begin position="35"/>
        <end position="977"/>
    </location>
</feature>
<evidence type="ECO:0000313" key="10">
    <source>
        <dbReference type="Proteomes" id="UP000320160"/>
    </source>
</evidence>
<organism evidence="9 10">
    <name type="scientific">Sphingorhabdus contaminans</name>
    <dbReference type="NCBI Taxonomy" id="1343899"/>
    <lineage>
        <taxon>Bacteria</taxon>
        <taxon>Pseudomonadati</taxon>
        <taxon>Pseudomonadota</taxon>
        <taxon>Alphaproteobacteria</taxon>
        <taxon>Sphingomonadales</taxon>
        <taxon>Sphingomonadaceae</taxon>
        <taxon>Sphingorhabdus</taxon>
    </lineage>
</organism>
<feature type="signal peptide" evidence="6">
    <location>
        <begin position="1"/>
        <end position="34"/>
    </location>
</feature>
<keyword evidence="4" id="KW-0862">Zinc</keyword>
<evidence type="ECO:0000313" key="9">
    <source>
        <dbReference type="EMBL" id="TSB01599.1"/>
    </source>
</evidence>
<feature type="domain" description="Peptidase M16 C-terminal" evidence="8">
    <location>
        <begin position="706"/>
        <end position="883"/>
    </location>
</feature>
<evidence type="ECO:0000256" key="3">
    <source>
        <dbReference type="ARBA" id="ARBA00022801"/>
    </source>
</evidence>
<accession>A0A553WA90</accession>
<dbReference type="Pfam" id="PF00675">
    <property type="entry name" value="Peptidase_M16"/>
    <property type="match status" value="2"/>
</dbReference>
<keyword evidence="6" id="KW-0732">Signal</keyword>
<reference evidence="9 10" key="1">
    <citation type="submission" date="2019-07" db="EMBL/GenBank/DDBJ databases">
        <authorList>
            <person name="Park M."/>
        </authorList>
    </citation>
    <scope>NUCLEOTIDE SEQUENCE [LARGE SCALE GENOMIC DNA]</scope>
    <source>
        <strain evidence="9 10">KCTC32445</strain>
    </source>
</reference>
<dbReference type="PANTHER" id="PTHR43690:SF17">
    <property type="entry name" value="PROTEIN YHJJ"/>
    <property type="match status" value="1"/>
</dbReference>
<sequence length="977" mass="105112">MRQGALAQSSKGNDLMACNKGMIALYLTSSMALAASPAHAMMAGRLASSHFPGSERFHQEDRVEKLVSKADVRSARRAARDDAGVAKSSSDDPLANLELDVPATKFTLKNGLTLIVHEDRSAPLVAAHIWYHVGSKNEPKGKSGFAHLFEHLMFNGSENFNDDFFKATQKIGASNQNGTTWWDRTNYYQTVPKEALDSILWLESDRMGHLLGAIDQAKLDEQRAVVKNEKRQGDNRPYAKADDLIIRATTSQGHPYDHSTIGSMEDLDAASLDDVKQWFRDYYGPSNAVLVLAGDIDPQEALAKVEKYFGDIAPGTPVSQPKSWVEKRTGTVRETAYDRVSQARLYRVWNVSDYASADTDYLQFFGYILGSGKNSRLYKRLVVEEQLATSIEAGIDNREIGGQFQINATVKPGGNLARVETIVDQELNRLITEGPSREEMARVRTSVLAGFARSLESISSKAAQLAESQTYLDSPDGWKAGFNRFKSATAADLQKAAKTWLTDGDYVLHMLPFGNLTASATAADRSKMPEPGASTLASFPSIERATLANGLKLIVANRPGIPLVNMTMLVKSGPSADFASIVPGTGNLAVSLMDEGSKTRSGEKIAEDLASLGATLGTGGGGDTSTVSLSALKPALDKALDIYADVIRNPVFATKDVERVKAQFAANITATKQDPRGAAGRITPRLVHGAQSPYGNLINEADIAKLDAPQLRAFHDRWFKPNNAVLVIAGDTSLAEIRPQIEAAFKNWNAGDVPATIAPTTPKVAKSIVYLIDKPGAPQSVIRASQVAPVRLTGDEVARDAFNTAFGGSFTSRLNMKLREEKGWAYGAGSGVSGGKGSRLFSASASVQADKTAESMAEIAMLIKSATTDRKLDAAELASAKDNMGLGLSSDWSTGEGISSYLLDEAASDLPTDYYRGYPELISGLNLPQVQAAGQELLAGQPLIWVVAGDAARIEPKIRALNLGPIERIDPDGNPVR</sequence>
<dbReference type="OrthoDB" id="9811314at2"/>
<dbReference type="EMBL" id="VKKU01000002">
    <property type="protein sequence ID" value="TSB01599.1"/>
    <property type="molecule type" value="Genomic_DNA"/>
</dbReference>
<dbReference type="GO" id="GO:0008237">
    <property type="term" value="F:metallopeptidase activity"/>
    <property type="evidence" value="ECO:0007669"/>
    <property type="project" value="UniProtKB-KW"/>
</dbReference>
<feature type="domain" description="Peptidase M16 N-terminal" evidence="7">
    <location>
        <begin position="117"/>
        <end position="257"/>
    </location>
</feature>
<name>A0A553WA90_9SPHN</name>
<dbReference type="PANTHER" id="PTHR43690">
    <property type="entry name" value="NARDILYSIN"/>
    <property type="match status" value="1"/>
</dbReference>
<protein>
    <submittedName>
        <fullName evidence="9">Insulinase family protein</fullName>
    </submittedName>
</protein>
<evidence type="ECO:0000256" key="1">
    <source>
        <dbReference type="ARBA" id="ARBA00007261"/>
    </source>
</evidence>
<keyword evidence="2" id="KW-0645">Protease</keyword>
<evidence type="ECO:0000256" key="2">
    <source>
        <dbReference type="ARBA" id="ARBA00022670"/>
    </source>
</evidence>